<name>A0A3A9J1R2_AERVE</name>
<dbReference type="EMBL" id="RAWX01000002">
    <property type="protein sequence ID" value="RKJ88997.1"/>
    <property type="molecule type" value="Genomic_DNA"/>
</dbReference>
<evidence type="ECO:0000313" key="1">
    <source>
        <dbReference type="EMBL" id="RKJ83727.1"/>
    </source>
</evidence>
<proteinExistence type="predicted"/>
<accession>A0A3A9J1R2</accession>
<comment type="caution">
    <text evidence="2">The sequence shown here is derived from an EMBL/GenBank/DDBJ whole genome shotgun (WGS) entry which is preliminary data.</text>
</comment>
<sequence>MDSDLLQCHRQLNVWHQVLIRTYLEEGRRADAHAQALRAFAAIRANSFFASYCQSGGETSEVALGQFVAIAESWGLREVLLLLEEVEAWPQLAQRLDQCTDADLQE</sequence>
<reference evidence="2 4" key="1">
    <citation type="submission" date="2018-09" db="EMBL/GenBank/DDBJ databases">
        <title>Genome sequencing of Aeromonas veronii MS-17-88.</title>
        <authorList>
            <person name="Tekedar H.C."/>
            <person name="Arick M.A."/>
            <person name="Hsu C.-Y."/>
            <person name="Thrash A."/>
            <person name="Karsi A."/>
            <person name="Lawrence M.L."/>
            <person name="Abdelhamed H."/>
        </authorList>
    </citation>
    <scope>NUCLEOTIDE SEQUENCE [LARGE SCALE GENOMIC DNA]</scope>
    <source>
        <strain evidence="2 4">MS 17-88</strain>
    </source>
</reference>
<evidence type="ECO:0000313" key="2">
    <source>
        <dbReference type="EMBL" id="RKJ88997.1"/>
    </source>
</evidence>
<gene>
    <name evidence="2" type="ORF">D6R50_06800</name>
    <name evidence="3" type="ORF">D6R50_10620</name>
    <name evidence="1" type="ORF">D6R50_24445</name>
</gene>
<dbReference type="EMBL" id="RAWX01000010">
    <property type="protein sequence ID" value="RKJ83727.1"/>
    <property type="molecule type" value="Genomic_DNA"/>
</dbReference>
<dbReference type="Proteomes" id="UP000281725">
    <property type="component" value="Unassembled WGS sequence"/>
</dbReference>
<evidence type="ECO:0000313" key="3">
    <source>
        <dbReference type="EMBL" id="RKJ89688.1"/>
    </source>
</evidence>
<protein>
    <submittedName>
        <fullName evidence="2">Uncharacterized protein</fullName>
    </submittedName>
</protein>
<evidence type="ECO:0000313" key="4">
    <source>
        <dbReference type="Proteomes" id="UP000281725"/>
    </source>
</evidence>
<dbReference type="AlphaFoldDB" id="A0A3A9J1R2"/>
<dbReference type="EMBL" id="RAWX01000002">
    <property type="protein sequence ID" value="RKJ89688.1"/>
    <property type="molecule type" value="Genomic_DNA"/>
</dbReference>
<dbReference type="RefSeq" id="WP_120414705.1">
    <property type="nucleotide sequence ID" value="NZ_RAWX01000002.1"/>
</dbReference>
<organism evidence="2 4">
    <name type="scientific">Aeromonas veronii</name>
    <dbReference type="NCBI Taxonomy" id="654"/>
    <lineage>
        <taxon>Bacteria</taxon>
        <taxon>Pseudomonadati</taxon>
        <taxon>Pseudomonadota</taxon>
        <taxon>Gammaproteobacteria</taxon>
        <taxon>Aeromonadales</taxon>
        <taxon>Aeromonadaceae</taxon>
        <taxon>Aeromonas</taxon>
    </lineage>
</organism>